<comment type="caution">
    <text evidence="2">The sequence shown here is derived from an EMBL/GenBank/DDBJ whole genome shotgun (WGS) entry which is preliminary data.</text>
</comment>
<sequence>MQSSNLGRISANNNFLDYYLNWLYNELSKDSNEYQNLLNESEQTQIIQPLNSNSGRIGANNNSLIQRSNYLYNKINEYTNEILRIQNSLNGSEQTQPIYQSPPPATPIIPQSIPTLQTFIDHQNDHVPYRNPKKRASNRNQNPVTFKLIYVPFSTIVEYAGNKIPIPRKAEVKDICFDDDTAEGIRLSVEDLFPQLKESPWEFYKVETLKSYKVVHASVKPYEPKSHYLVPADNVSTVNELLQESGAKLEEADLKNDSADDEIKKTEQNMDHIKKNNRRLFLQFINLLIRTFYYLYT</sequence>
<evidence type="ECO:0000313" key="3">
    <source>
        <dbReference type="Proteomes" id="UP000265703"/>
    </source>
</evidence>
<protein>
    <submittedName>
        <fullName evidence="2">Uncharacterized protein</fullName>
    </submittedName>
</protein>
<organism evidence="2 3">
    <name type="scientific">Glomus cerebriforme</name>
    <dbReference type="NCBI Taxonomy" id="658196"/>
    <lineage>
        <taxon>Eukaryota</taxon>
        <taxon>Fungi</taxon>
        <taxon>Fungi incertae sedis</taxon>
        <taxon>Mucoromycota</taxon>
        <taxon>Glomeromycotina</taxon>
        <taxon>Glomeromycetes</taxon>
        <taxon>Glomerales</taxon>
        <taxon>Glomeraceae</taxon>
        <taxon>Glomus</taxon>
    </lineage>
</organism>
<feature type="coiled-coil region" evidence="1">
    <location>
        <begin position="242"/>
        <end position="283"/>
    </location>
</feature>
<dbReference type="AlphaFoldDB" id="A0A397SVB0"/>
<dbReference type="Proteomes" id="UP000265703">
    <property type="component" value="Unassembled WGS sequence"/>
</dbReference>
<evidence type="ECO:0000256" key="1">
    <source>
        <dbReference type="SAM" id="Coils"/>
    </source>
</evidence>
<gene>
    <name evidence="2" type="ORF">C1645_826144</name>
</gene>
<proteinExistence type="predicted"/>
<keyword evidence="1" id="KW-0175">Coiled coil</keyword>
<evidence type="ECO:0000313" key="2">
    <source>
        <dbReference type="EMBL" id="RIA88566.1"/>
    </source>
</evidence>
<reference evidence="2 3" key="1">
    <citation type="submission" date="2018-06" db="EMBL/GenBank/DDBJ databases">
        <title>Comparative genomics reveals the genomic features of Rhizophagus irregularis, R. cerebriforme, R. diaphanum and Gigaspora rosea, and their symbiotic lifestyle signature.</title>
        <authorList>
            <person name="Morin E."/>
            <person name="San Clemente H."/>
            <person name="Chen E.C.H."/>
            <person name="De La Providencia I."/>
            <person name="Hainaut M."/>
            <person name="Kuo A."/>
            <person name="Kohler A."/>
            <person name="Murat C."/>
            <person name="Tang N."/>
            <person name="Roy S."/>
            <person name="Loubradou J."/>
            <person name="Henrissat B."/>
            <person name="Grigoriev I.V."/>
            <person name="Corradi N."/>
            <person name="Roux C."/>
            <person name="Martin F.M."/>
        </authorList>
    </citation>
    <scope>NUCLEOTIDE SEQUENCE [LARGE SCALE GENOMIC DNA]</scope>
    <source>
        <strain evidence="2 3">DAOM 227022</strain>
    </source>
</reference>
<dbReference type="OrthoDB" id="2305516at2759"/>
<name>A0A397SVB0_9GLOM</name>
<dbReference type="EMBL" id="QKYT01000257">
    <property type="protein sequence ID" value="RIA88566.1"/>
    <property type="molecule type" value="Genomic_DNA"/>
</dbReference>
<keyword evidence="3" id="KW-1185">Reference proteome</keyword>
<accession>A0A397SVB0</accession>